<keyword evidence="4" id="KW-1185">Reference proteome</keyword>
<reference evidence="3 4" key="1">
    <citation type="submission" date="2024-06" db="EMBL/GenBank/DDBJ databases">
        <title>The Natural Products Discovery Center: Release of the First 8490 Sequenced Strains for Exploring Actinobacteria Biosynthetic Diversity.</title>
        <authorList>
            <person name="Kalkreuter E."/>
            <person name="Kautsar S.A."/>
            <person name="Yang D."/>
            <person name="Bader C.D."/>
            <person name="Teijaro C.N."/>
            <person name="Fluegel L."/>
            <person name="Davis C.M."/>
            <person name="Simpson J.R."/>
            <person name="Lauterbach L."/>
            <person name="Steele A.D."/>
            <person name="Gui C."/>
            <person name="Meng S."/>
            <person name="Li G."/>
            <person name="Viehrig K."/>
            <person name="Ye F."/>
            <person name="Su P."/>
            <person name="Kiefer A.F."/>
            <person name="Nichols A."/>
            <person name="Cepeda A.J."/>
            <person name="Yan W."/>
            <person name="Fan B."/>
            <person name="Jiang Y."/>
            <person name="Adhikari A."/>
            <person name="Zheng C.-J."/>
            <person name="Schuster L."/>
            <person name="Cowan T.M."/>
            <person name="Smanski M.J."/>
            <person name="Chevrette M.G."/>
            <person name="De Carvalho L.P.S."/>
            <person name="Shen B."/>
        </authorList>
    </citation>
    <scope>NUCLEOTIDE SEQUENCE [LARGE SCALE GENOMIC DNA]</scope>
    <source>
        <strain evidence="3 4">NPDC049574</strain>
    </source>
</reference>
<feature type="region of interest" description="Disordered" evidence="1">
    <location>
        <begin position="39"/>
        <end position="66"/>
    </location>
</feature>
<keyword evidence="2" id="KW-0812">Transmembrane</keyword>
<gene>
    <name evidence="3" type="ORF">AB0K40_10075</name>
</gene>
<evidence type="ECO:0000313" key="4">
    <source>
        <dbReference type="Proteomes" id="UP001552427"/>
    </source>
</evidence>
<keyword evidence="2" id="KW-0472">Membrane</keyword>
<proteinExistence type="predicted"/>
<evidence type="ECO:0000256" key="2">
    <source>
        <dbReference type="SAM" id="Phobius"/>
    </source>
</evidence>
<organism evidence="3 4">
    <name type="scientific">Nonomuraea bangladeshensis</name>
    <dbReference type="NCBI Taxonomy" id="404385"/>
    <lineage>
        <taxon>Bacteria</taxon>
        <taxon>Bacillati</taxon>
        <taxon>Actinomycetota</taxon>
        <taxon>Actinomycetes</taxon>
        <taxon>Streptosporangiales</taxon>
        <taxon>Streptosporangiaceae</taxon>
        <taxon>Nonomuraea</taxon>
    </lineage>
</organism>
<dbReference type="RefSeq" id="WP_364447066.1">
    <property type="nucleotide sequence ID" value="NZ_JBFARM010000003.1"/>
</dbReference>
<keyword evidence="2" id="KW-1133">Transmembrane helix</keyword>
<protein>
    <submittedName>
        <fullName evidence="3">Uncharacterized protein</fullName>
    </submittedName>
</protein>
<sequence length="103" mass="10604">MGLTYALARRRGPWATAGFLVAPAVVLTLAYQGNVAASGTMAGHHHHTGPSVADLTGPKDGPPDVRVTLTAAHGKVKLASGREIDALTSRDRSEVFEAASTAT</sequence>
<dbReference type="EMBL" id="JBFARM010000003">
    <property type="protein sequence ID" value="MEV4285840.1"/>
    <property type="molecule type" value="Genomic_DNA"/>
</dbReference>
<comment type="caution">
    <text evidence="3">The sequence shown here is derived from an EMBL/GenBank/DDBJ whole genome shotgun (WGS) entry which is preliminary data.</text>
</comment>
<accession>A0ABV3GZW8</accession>
<feature type="transmembrane region" description="Helical" evidence="2">
    <location>
        <begin position="12"/>
        <end position="31"/>
    </location>
</feature>
<evidence type="ECO:0000256" key="1">
    <source>
        <dbReference type="SAM" id="MobiDB-lite"/>
    </source>
</evidence>
<dbReference type="Proteomes" id="UP001552427">
    <property type="component" value="Unassembled WGS sequence"/>
</dbReference>
<name>A0ABV3GZW8_9ACTN</name>
<evidence type="ECO:0000313" key="3">
    <source>
        <dbReference type="EMBL" id="MEV4285840.1"/>
    </source>
</evidence>